<evidence type="ECO:0000256" key="4">
    <source>
        <dbReference type="SAM" id="SignalP"/>
    </source>
</evidence>
<feature type="chain" id="PRO_5013003992" description="Secretin/TonB short N-terminal domain-containing protein" evidence="4">
    <location>
        <begin position="28"/>
        <end position="240"/>
    </location>
</feature>
<evidence type="ECO:0000256" key="3">
    <source>
        <dbReference type="ARBA" id="ARBA00023237"/>
    </source>
</evidence>
<dbReference type="KEGG" id="bgm:CAL15_06375"/>
<protein>
    <recommendedName>
        <fullName evidence="5">Secretin/TonB short N-terminal domain-containing protein</fullName>
    </recommendedName>
</protein>
<proteinExistence type="predicted"/>
<sequence length="240" mass="24823">MNRRRAAACMLSAAVCAASGVAAPADAAAMPSDRDAAAEPSADDAVFLFDIPSQPLEAALDQFAVVSGRSALYSSAMVAGRMSAALRGRHTPERALRRMLAGTGLAVEHAVSGRVEAFVIKRADAASSGEGDADEGALRTRLAAFDRQLQAQVWSALCRRPLTAASNYQSVLRFEVTQSGRLARGRVIGSTGDPRRDAALLDALGSVRMGSAPPAELAQPVTLLILPGRSDRPACPAGAG</sequence>
<dbReference type="Gene3D" id="3.55.50.30">
    <property type="match status" value="1"/>
</dbReference>
<dbReference type="EMBL" id="CP021111">
    <property type="protein sequence ID" value="ARP94039.1"/>
    <property type="molecule type" value="Genomic_DNA"/>
</dbReference>
<organism evidence="6 7">
    <name type="scientific">Bordetella genomosp. 13</name>
    <dbReference type="NCBI Taxonomy" id="463040"/>
    <lineage>
        <taxon>Bacteria</taxon>
        <taxon>Pseudomonadati</taxon>
        <taxon>Pseudomonadota</taxon>
        <taxon>Betaproteobacteria</taxon>
        <taxon>Burkholderiales</taxon>
        <taxon>Alcaligenaceae</taxon>
        <taxon>Bordetella</taxon>
    </lineage>
</organism>
<evidence type="ECO:0000256" key="2">
    <source>
        <dbReference type="ARBA" id="ARBA00023136"/>
    </source>
</evidence>
<feature type="signal peptide" evidence="4">
    <location>
        <begin position="1"/>
        <end position="27"/>
    </location>
</feature>
<dbReference type="SUPFAM" id="SSF74653">
    <property type="entry name" value="TolA/TonB C-terminal domain"/>
    <property type="match status" value="1"/>
</dbReference>
<evidence type="ECO:0000259" key="5">
    <source>
        <dbReference type="SMART" id="SM00965"/>
    </source>
</evidence>
<evidence type="ECO:0000313" key="7">
    <source>
        <dbReference type="Proteomes" id="UP000194161"/>
    </source>
</evidence>
<keyword evidence="7" id="KW-1185">Reference proteome</keyword>
<evidence type="ECO:0000313" key="6">
    <source>
        <dbReference type="EMBL" id="ARP94039.1"/>
    </source>
</evidence>
<dbReference type="STRING" id="463040.CAL15_06375"/>
<dbReference type="Proteomes" id="UP000194161">
    <property type="component" value="Chromosome"/>
</dbReference>
<keyword evidence="2" id="KW-0472">Membrane</keyword>
<feature type="domain" description="Secretin/TonB short N-terminal" evidence="5">
    <location>
        <begin position="69"/>
        <end position="123"/>
    </location>
</feature>
<keyword evidence="1" id="KW-0813">Transport</keyword>
<evidence type="ECO:0000256" key="1">
    <source>
        <dbReference type="ARBA" id="ARBA00022448"/>
    </source>
</evidence>
<keyword evidence="3" id="KW-0998">Cell outer membrane</keyword>
<gene>
    <name evidence="6" type="ORF">CAL15_06375</name>
</gene>
<accession>A0A1W6Z9N9</accession>
<dbReference type="AlphaFoldDB" id="A0A1W6Z9N9"/>
<dbReference type="Pfam" id="PF07660">
    <property type="entry name" value="STN"/>
    <property type="match status" value="1"/>
</dbReference>
<dbReference type="GO" id="GO:0019867">
    <property type="term" value="C:outer membrane"/>
    <property type="evidence" value="ECO:0007669"/>
    <property type="project" value="InterPro"/>
</dbReference>
<reference evidence="6 7" key="1">
    <citation type="submission" date="2017-05" db="EMBL/GenBank/DDBJ databases">
        <title>Complete and WGS of Bordetella genogroups.</title>
        <authorList>
            <person name="Spilker T."/>
            <person name="LiPuma J."/>
        </authorList>
    </citation>
    <scope>NUCLEOTIDE SEQUENCE [LARGE SCALE GENOMIC DNA]</scope>
    <source>
        <strain evidence="6 7">AU7206</strain>
    </source>
</reference>
<name>A0A1W6Z9N9_9BORD</name>
<dbReference type="InterPro" id="IPR011662">
    <property type="entry name" value="Secretin/TonB_short_N"/>
</dbReference>
<keyword evidence="4" id="KW-0732">Signal</keyword>
<dbReference type="SMART" id="SM00965">
    <property type="entry name" value="STN"/>
    <property type="match status" value="1"/>
</dbReference>